<sequence>MPRTLSKVHKQISKKRGVIDSLHENSRDARRLRRAGSRDDRLIRHTGAVMKARQPYMERIEYFHNAVQDIDEPLNDEGLADLVNQCINRDAEELAQLQQERRKGRPPLRREEALSQRTQTEEKEFKTGFWMPDLSDEDAFLKLKHWNGEWTALSSAKFIRLVIGGEKQASSFPPKGMS</sequence>
<dbReference type="InterPro" id="IPR021346">
    <property type="entry name" value="Tma16"/>
</dbReference>
<organism evidence="3 4">
    <name type="scientific">Penicillium frequentans</name>
    <dbReference type="NCBI Taxonomy" id="3151616"/>
    <lineage>
        <taxon>Eukaryota</taxon>
        <taxon>Fungi</taxon>
        <taxon>Dikarya</taxon>
        <taxon>Ascomycota</taxon>
        <taxon>Pezizomycotina</taxon>
        <taxon>Eurotiomycetes</taxon>
        <taxon>Eurotiomycetidae</taxon>
        <taxon>Eurotiales</taxon>
        <taxon>Aspergillaceae</taxon>
        <taxon>Penicillium</taxon>
    </lineage>
</organism>
<name>A0AAD6CVZ3_9EURO</name>
<dbReference type="Proteomes" id="UP001220324">
    <property type="component" value="Unassembled WGS sequence"/>
</dbReference>
<dbReference type="EMBL" id="JAQIZZ010000006">
    <property type="protein sequence ID" value="KAJ5538434.1"/>
    <property type="molecule type" value="Genomic_DNA"/>
</dbReference>
<evidence type="ECO:0000313" key="4">
    <source>
        <dbReference type="Proteomes" id="UP001220324"/>
    </source>
</evidence>
<evidence type="ECO:0000313" key="3">
    <source>
        <dbReference type="EMBL" id="KAJ5538434.1"/>
    </source>
</evidence>
<feature type="compositionally biased region" description="Basic and acidic residues" evidence="2">
    <location>
        <begin position="108"/>
        <end position="123"/>
    </location>
</feature>
<proteinExistence type="inferred from homology"/>
<feature type="region of interest" description="Disordered" evidence="2">
    <location>
        <begin position="98"/>
        <end position="123"/>
    </location>
</feature>
<keyword evidence="4" id="KW-1185">Reference proteome</keyword>
<accession>A0AAD6CVZ3</accession>
<comment type="caution">
    <text evidence="3">The sequence shown here is derived from an EMBL/GenBank/DDBJ whole genome shotgun (WGS) entry which is preliminary data.</text>
</comment>
<evidence type="ECO:0008006" key="5">
    <source>
        <dbReference type="Google" id="ProtNLM"/>
    </source>
</evidence>
<dbReference type="Pfam" id="PF11176">
    <property type="entry name" value="Tma16"/>
    <property type="match status" value="1"/>
</dbReference>
<dbReference type="Gene3D" id="1.20.1440.170">
    <property type="entry name" value="Translation machinery-associated protein 16-like"/>
    <property type="match status" value="1"/>
</dbReference>
<dbReference type="PANTHER" id="PTHR13349:SF2">
    <property type="entry name" value="TRANSLATION MACHINERY-ASSOCIATED PROTEIN 16"/>
    <property type="match status" value="1"/>
</dbReference>
<dbReference type="GO" id="GO:0005634">
    <property type="term" value="C:nucleus"/>
    <property type="evidence" value="ECO:0007669"/>
    <property type="project" value="TreeGrafter"/>
</dbReference>
<dbReference type="PANTHER" id="PTHR13349">
    <property type="entry name" value="TRANSLATION MACHINERY-ASSOCIATED PROTEIN 16"/>
    <property type="match status" value="1"/>
</dbReference>
<dbReference type="InterPro" id="IPR038356">
    <property type="entry name" value="Tma16_sf"/>
</dbReference>
<evidence type="ECO:0000256" key="1">
    <source>
        <dbReference type="ARBA" id="ARBA00034127"/>
    </source>
</evidence>
<evidence type="ECO:0000256" key="2">
    <source>
        <dbReference type="SAM" id="MobiDB-lite"/>
    </source>
</evidence>
<protein>
    <recommendedName>
        <fullName evidence="5">Translation machinery-associated protein 16</fullName>
    </recommendedName>
</protein>
<dbReference type="AlphaFoldDB" id="A0AAD6CVZ3"/>
<reference evidence="3 4" key="1">
    <citation type="journal article" date="2023" name="IMA Fungus">
        <title>Comparative genomic study of the Penicillium genus elucidates a diverse pangenome and 15 lateral gene transfer events.</title>
        <authorList>
            <person name="Petersen C."/>
            <person name="Sorensen T."/>
            <person name="Nielsen M.R."/>
            <person name="Sondergaard T.E."/>
            <person name="Sorensen J.L."/>
            <person name="Fitzpatrick D.A."/>
            <person name="Frisvad J.C."/>
            <person name="Nielsen K.L."/>
        </authorList>
    </citation>
    <scope>NUCLEOTIDE SEQUENCE [LARGE SCALE GENOMIC DNA]</scope>
    <source>
        <strain evidence="3 4">IBT 35679</strain>
    </source>
</reference>
<comment type="similarity">
    <text evidence="1">Belongs to the TMA16 family.</text>
</comment>
<gene>
    <name evidence="3" type="ORF">N7494_007913</name>
</gene>